<evidence type="ECO:0000313" key="3">
    <source>
        <dbReference type="Proteomes" id="UP000249828"/>
    </source>
</evidence>
<protein>
    <submittedName>
        <fullName evidence="2">Uncharacterized protein</fullName>
    </submittedName>
</protein>
<dbReference type="EMBL" id="PIEU01000088">
    <property type="protein sequence ID" value="PZL72180.1"/>
    <property type="molecule type" value="Genomic_DNA"/>
</dbReference>
<keyword evidence="1" id="KW-0812">Transmembrane</keyword>
<dbReference type="Proteomes" id="UP000249828">
    <property type="component" value="Unassembled WGS sequence"/>
</dbReference>
<gene>
    <name evidence="2" type="ORF">CI088_11270</name>
</gene>
<feature type="transmembrane region" description="Helical" evidence="1">
    <location>
        <begin position="12"/>
        <end position="41"/>
    </location>
</feature>
<organism evidence="2 3">
    <name type="scientific">Enterococcus plantarum</name>
    <dbReference type="NCBI Taxonomy" id="1077675"/>
    <lineage>
        <taxon>Bacteria</taxon>
        <taxon>Bacillati</taxon>
        <taxon>Bacillota</taxon>
        <taxon>Bacilli</taxon>
        <taxon>Lactobacillales</taxon>
        <taxon>Enterococcaceae</taxon>
        <taxon>Enterococcus</taxon>
    </lineage>
</organism>
<name>A0A2W3Z4D7_9ENTE</name>
<keyword evidence="1" id="KW-1133">Transmembrane helix</keyword>
<evidence type="ECO:0000256" key="1">
    <source>
        <dbReference type="SAM" id="Phobius"/>
    </source>
</evidence>
<proteinExistence type="predicted"/>
<sequence>MTKLFRKIVAIATSLFIVLFVVFFKYSAVLLLLGSFFYGVYRVYLFSYQKLCQLLSVEIRKGVTK</sequence>
<comment type="caution">
    <text evidence="2">The sequence shown here is derived from an EMBL/GenBank/DDBJ whole genome shotgun (WGS) entry which is preliminary data.</text>
</comment>
<dbReference type="AlphaFoldDB" id="A0A2W3Z4D7"/>
<reference evidence="2 3" key="1">
    <citation type="submission" date="2017-11" db="EMBL/GenBank/DDBJ databases">
        <title>Draft genome sequence of Enterococcus plantarum TRW2 strain isolated from lettuce.</title>
        <authorList>
            <person name="Kim E.B."/>
            <person name="Marco M.L."/>
            <person name="Williams T.R."/>
            <person name="You I.H."/>
        </authorList>
    </citation>
    <scope>NUCLEOTIDE SEQUENCE [LARGE SCALE GENOMIC DNA]</scope>
    <source>
        <strain evidence="2 3">TRW2</strain>
    </source>
</reference>
<keyword evidence="3" id="KW-1185">Reference proteome</keyword>
<accession>A0A2W3Z4D7</accession>
<evidence type="ECO:0000313" key="2">
    <source>
        <dbReference type="EMBL" id="PZL72180.1"/>
    </source>
</evidence>
<keyword evidence="1" id="KW-0472">Membrane</keyword>
<dbReference type="RefSeq" id="WP_111248264.1">
    <property type="nucleotide sequence ID" value="NZ_PIEU01000088.1"/>
</dbReference>